<dbReference type="OrthoDB" id="7063564at2"/>
<keyword evidence="1" id="KW-0812">Transmembrane</keyword>
<organism evidence="2 3">
    <name type="scientific">Siphonobacter curvatus</name>
    <dbReference type="NCBI Taxonomy" id="2094562"/>
    <lineage>
        <taxon>Bacteria</taxon>
        <taxon>Pseudomonadati</taxon>
        <taxon>Bacteroidota</taxon>
        <taxon>Cytophagia</taxon>
        <taxon>Cytophagales</taxon>
        <taxon>Cytophagaceae</taxon>
        <taxon>Siphonobacter</taxon>
    </lineage>
</organism>
<name>A0A2S7IJQ2_9BACT</name>
<accession>A0A2S7IJQ2</accession>
<feature type="transmembrane region" description="Helical" evidence="1">
    <location>
        <begin position="65"/>
        <end position="87"/>
    </location>
</feature>
<keyword evidence="1" id="KW-0472">Membrane</keyword>
<evidence type="ECO:0000313" key="2">
    <source>
        <dbReference type="EMBL" id="PQA56873.1"/>
    </source>
</evidence>
<dbReference type="RefSeq" id="WP_104714448.1">
    <property type="nucleotide sequence ID" value="NZ_PTRA01000002.1"/>
</dbReference>
<proteinExistence type="predicted"/>
<sequence>MAQQIKAIHCPHCGSTLKIELKPNLFQCQNCRTEYYLDSNDTHVYHHYDPVPSRPSSAPPGNGRLPMFLLLGLIAGILIVYGMVIGFQSKKATTYTVSTYKPPRMYYDSFVYTNALTGDPVYLRLGTDHIDQGNGTGKQEVHAQFNRVMDGKLLIDRVITDETFGTKRCALDFKTYAPHLIYAIGCSTQLVQLDVEHNELKEVTQEVFKDFPALSSGVARLDFDYAKAMIKVMNNEGKSYYYFPTIRRLVETVEQAEEVWKTEFDRHFFEFGYLGGPFDKNREYELIETHYSKTTGEVKRQNLTPGRKYFAPKVLYQDDKALLIVVNTTPAPNPPITIQRIDVQTGKILWALAPDTFTLQSTAKCKQGFAIEYRRGPEADYVHGVLVVSPAGKVIHDYKLTRME</sequence>
<reference evidence="3" key="1">
    <citation type="submission" date="2018-02" db="EMBL/GenBank/DDBJ databases">
        <title>Genome sequencing of Solimonas sp. HR-BB.</title>
        <authorList>
            <person name="Lee Y."/>
            <person name="Jeon C.O."/>
        </authorList>
    </citation>
    <scope>NUCLEOTIDE SEQUENCE [LARGE SCALE GENOMIC DNA]</scope>
    <source>
        <strain evidence="3">HR-U</strain>
    </source>
</reference>
<dbReference type="EMBL" id="PTRA01000002">
    <property type="protein sequence ID" value="PQA56873.1"/>
    <property type="molecule type" value="Genomic_DNA"/>
</dbReference>
<gene>
    <name evidence="2" type="ORF">C5O19_16175</name>
</gene>
<dbReference type="Proteomes" id="UP000239590">
    <property type="component" value="Unassembled WGS sequence"/>
</dbReference>
<evidence type="ECO:0000256" key="1">
    <source>
        <dbReference type="SAM" id="Phobius"/>
    </source>
</evidence>
<keyword evidence="3" id="KW-1185">Reference proteome</keyword>
<dbReference type="AlphaFoldDB" id="A0A2S7IJQ2"/>
<protein>
    <submittedName>
        <fullName evidence="2">Uncharacterized protein</fullName>
    </submittedName>
</protein>
<evidence type="ECO:0000313" key="3">
    <source>
        <dbReference type="Proteomes" id="UP000239590"/>
    </source>
</evidence>
<comment type="caution">
    <text evidence="2">The sequence shown here is derived from an EMBL/GenBank/DDBJ whole genome shotgun (WGS) entry which is preliminary data.</text>
</comment>
<keyword evidence="1" id="KW-1133">Transmembrane helix</keyword>